<evidence type="ECO:0000313" key="2">
    <source>
        <dbReference type="Proteomes" id="UP000027600"/>
    </source>
</evidence>
<proteinExistence type="predicted"/>
<accession>A0ABP1WH19</accession>
<dbReference type="InterPro" id="IPR028958">
    <property type="entry name" value="Imm42"/>
</dbReference>
<dbReference type="RefSeq" id="WP_038671428.1">
    <property type="nucleotide sequence ID" value="NZ_HF545616.1"/>
</dbReference>
<sequence>MVIGDPYKFSIIFDRVDKWNMSINDNNGYLNLSIDSEIFPKKLINTIVNTSLFDIKNSLNNIPVDTSIYNMNTSEAFKTLYNLVYPVEFENDNDYRYELSPMALTDENAFVFAVKGKGKVKIVASILEYDYENSRHIFNDKVIEVILEQDEIAEIVNNIDDIINGYIEPEE</sequence>
<evidence type="ECO:0000313" key="1">
    <source>
        <dbReference type="EMBL" id="CCO04648.1"/>
    </source>
</evidence>
<gene>
    <name evidence="1" type="ORF">RBI_I00933</name>
</gene>
<dbReference type="EMBL" id="HF545616">
    <property type="protein sequence ID" value="CCO04648.1"/>
    <property type="molecule type" value="Genomic_DNA"/>
</dbReference>
<dbReference type="Proteomes" id="UP000027600">
    <property type="component" value="Chromosome I"/>
</dbReference>
<protein>
    <submittedName>
        <fullName evidence="1">Uncharacterized protein</fullName>
    </submittedName>
</protein>
<organism evidence="1 2">
    <name type="scientific">Ruminococcus bicirculans</name>
    <name type="common">ex Wegman et al. 2014</name>
    <dbReference type="NCBI Taxonomy" id="1160721"/>
    <lineage>
        <taxon>Bacteria</taxon>
        <taxon>Bacillati</taxon>
        <taxon>Bacillota</taxon>
        <taxon>Clostridia</taxon>
        <taxon>Eubacteriales</taxon>
        <taxon>Oscillospiraceae</taxon>
        <taxon>Ruminococcus</taxon>
    </lineage>
</organism>
<reference evidence="1 2" key="1">
    <citation type="journal article" date="2014" name="Int. J. Syst. Evol. Microbiol.">
        <title>Complete genome of a new Firmicutes species belonging to the dominant human colonic microbiota ('Ruminococcus bicirculans') reveals two chromosomes and a selective capacity to utilize plant glucans.</title>
        <authorList>
            <consortium name="NISC Comparative Sequencing Program"/>
            <person name="Wegmann U."/>
            <person name="Louis P."/>
            <person name="Goesmann A."/>
            <person name="Henrissat B."/>
            <person name="Duncan S.H."/>
            <person name="Flint H.J."/>
        </authorList>
    </citation>
    <scope>NUCLEOTIDE SEQUENCE [LARGE SCALE GENOMIC DNA]</scope>
    <source>
        <strain evidence="1 2">80/3</strain>
    </source>
</reference>
<dbReference type="Pfam" id="PF15593">
    <property type="entry name" value="Imm42"/>
    <property type="match status" value="1"/>
</dbReference>
<keyword evidence="2" id="KW-1185">Reference proteome</keyword>
<name>A0ABP1WH19_9FIRM</name>